<dbReference type="Proteomes" id="UP000054481">
    <property type="component" value="Unassembled WGS sequence"/>
</dbReference>
<evidence type="ECO:0000313" key="1">
    <source>
        <dbReference type="EMBL" id="KJZ68087.1"/>
    </source>
</evidence>
<evidence type="ECO:0008006" key="3">
    <source>
        <dbReference type="Google" id="ProtNLM"/>
    </source>
</evidence>
<dbReference type="AlphaFoldDB" id="A0A0F7ZVZ6"/>
<proteinExistence type="predicted"/>
<keyword evidence="2" id="KW-1185">Reference proteome</keyword>
<dbReference type="SUPFAM" id="SSF55464">
    <property type="entry name" value="Origin of replication-binding domain, RBD-like"/>
    <property type="match status" value="1"/>
</dbReference>
<name>A0A0F7ZVZ6_9HYPO</name>
<sequence length="179" mass="20049">MGASIARKAGKGRRDFVLCADVVFVTYTRSRVYDKEEFHRSLTQSLTDSLARVKATSKVAVEIFGSRELHSDGTPHYHVVLRFSARIYWPRARQSLSVWIVVDGEKVVDTNSINIRKKRRSESVAEFLYSVQTYVAKGGDVFGGWIGGRAVLARDPVDGLARTEEYGALTLRGRQHSAK</sequence>
<reference evidence="1 2" key="1">
    <citation type="journal article" date="2014" name="Genome Biol. Evol.">
        <title>Comparative genomics and transcriptomics analyses reveal divergent lifestyle features of nematode endoparasitic fungus Hirsutella minnesotensis.</title>
        <authorList>
            <person name="Lai Y."/>
            <person name="Liu K."/>
            <person name="Zhang X."/>
            <person name="Zhang X."/>
            <person name="Li K."/>
            <person name="Wang N."/>
            <person name="Shu C."/>
            <person name="Wu Y."/>
            <person name="Wang C."/>
            <person name="Bushley K.E."/>
            <person name="Xiang M."/>
            <person name="Liu X."/>
        </authorList>
    </citation>
    <scope>NUCLEOTIDE SEQUENCE [LARGE SCALE GENOMIC DNA]</scope>
    <source>
        <strain evidence="1 2">3608</strain>
    </source>
</reference>
<dbReference type="EMBL" id="KQ031030">
    <property type="protein sequence ID" value="KJZ68087.1"/>
    <property type="molecule type" value="Genomic_DNA"/>
</dbReference>
<organism evidence="1 2">
    <name type="scientific">Hirsutella minnesotensis 3608</name>
    <dbReference type="NCBI Taxonomy" id="1043627"/>
    <lineage>
        <taxon>Eukaryota</taxon>
        <taxon>Fungi</taxon>
        <taxon>Dikarya</taxon>
        <taxon>Ascomycota</taxon>
        <taxon>Pezizomycotina</taxon>
        <taxon>Sordariomycetes</taxon>
        <taxon>Hypocreomycetidae</taxon>
        <taxon>Hypocreales</taxon>
        <taxon>Ophiocordycipitaceae</taxon>
        <taxon>Hirsutella</taxon>
    </lineage>
</organism>
<dbReference type="OrthoDB" id="5147171at2759"/>
<evidence type="ECO:0000313" key="2">
    <source>
        <dbReference type="Proteomes" id="UP000054481"/>
    </source>
</evidence>
<protein>
    <recommendedName>
        <fullName evidence="3">Geminivirus AL1 replication-associated protein catalytic domain-containing protein</fullName>
    </recommendedName>
</protein>
<accession>A0A0F7ZVZ6</accession>
<gene>
    <name evidence="1" type="ORF">HIM_12521</name>
</gene>
<dbReference type="Gene3D" id="3.40.1310.20">
    <property type="match status" value="1"/>
</dbReference>